<evidence type="ECO:0000259" key="7">
    <source>
        <dbReference type="PROSITE" id="PS50198"/>
    </source>
</evidence>
<dbReference type="Gene3D" id="3.10.50.40">
    <property type="match status" value="1"/>
</dbReference>
<dbReference type="KEGG" id="mlir:LPB04_18070"/>
<dbReference type="Pfam" id="PF13616">
    <property type="entry name" value="Rotamase_3"/>
    <property type="match status" value="1"/>
</dbReference>
<dbReference type="InterPro" id="IPR000297">
    <property type="entry name" value="PPIase_PpiC"/>
</dbReference>
<comment type="similarity">
    <text evidence="2">Belongs to the PpiC/parvulin rotamase family.</text>
</comment>
<dbReference type="InterPro" id="IPR050245">
    <property type="entry name" value="PrsA_foldase"/>
</dbReference>
<evidence type="ECO:0000256" key="4">
    <source>
        <dbReference type="ARBA" id="ARBA00023110"/>
    </source>
</evidence>
<protein>
    <recommendedName>
        <fullName evidence="3">peptidylprolyl isomerase</fullName>
        <ecNumber evidence="3">5.2.1.8</ecNumber>
    </recommendedName>
</protein>
<dbReference type="Gene3D" id="1.10.8.1040">
    <property type="match status" value="1"/>
</dbReference>
<dbReference type="Proteomes" id="UP000593875">
    <property type="component" value="Chromosome"/>
</dbReference>
<dbReference type="AlphaFoldDB" id="A0A7L9U3J3"/>
<dbReference type="InterPro" id="IPR027304">
    <property type="entry name" value="Trigger_fact/SurA_dom_sf"/>
</dbReference>
<evidence type="ECO:0000256" key="5">
    <source>
        <dbReference type="PROSITE-ProRule" id="PRU00278"/>
    </source>
</evidence>
<dbReference type="RefSeq" id="WP_193685885.1">
    <property type="nucleotide sequence ID" value="NZ_CP062941.1"/>
</dbReference>
<proteinExistence type="inferred from homology"/>
<reference evidence="8 9" key="1">
    <citation type="submission" date="2020-10" db="EMBL/GenBank/DDBJ databases">
        <title>Genome sequencing of Massilia sp. LPB0304.</title>
        <authorList>
            <person name="Kim J."/>
        </authorList>
    </citation>
    <scope>NUCLEOTIDE SEQUENCE [LARGE SCALE GENOMIC DNA]</scope>
    <source>
        <strain evidence="8 9">LPB0304</strain>
    </source>
</reference>
<evidence type="ECO:0000256" key="1">
    <source>
        <dbReference type="ARBA" id="ARBA00000971"/>
    </source>
</evidence>
<dbReference type="InterPro" id="IPR046357">
    <property type="entry name" value="PPIase_dom_sf"/>
</dbReference>
<name>A0A7L9U3J3_9BURK</name>
<evidence type="ECO:0000256" key="2">
    <source>
        <dbReference type="ARBA" id="ARBA00007656"/>
    </source>
</evidence>
<sequence length="259" mass="28482">MILKPTRLLLAMSFIVAAPAFAQNVATVNGKPIPAARVDQMVKQVVAQGRATDSPQLREMIKKDLIGREVLIQEADKQNVGARPEVKAAIDNARQSIIINAMLADYVKKNPVKDADIKAEYDKAKAGAPDKEYHARHILVEKEEDAKAIIAKLKGGAKFEELAKQSKDPGSAANGGDLGWTDPGRFVPEFSKAMTSLQKGAITDTPVKTQYGYHVIKLEEVRPLAIPPLDQVKQQVAEQLQQRKLAEYRESLLKKAKIQ</sequence>
<evidence type="ECO:0000313" key="8">
    <source>
        <dbReference type="EMBL" id="QOL48842.1"/>
    </source>
</evidence>
<feature type="signal peptide" evidence="6">
    <location>
        <begin position="1"/>
        <end position="22"/>
    </location>
</feature>
<accession>A0A7L9U3J3</accession>
<evidence type="ECO:0000256" key="3">
    <source>
        <dbReference type="ARBA" id="ARBA00013194"/>
    </source>
</evidence>
<dbReference type="EC" id="5.2.1.8" evidence="3"/>
<comment type="catalytic activity">
    <reaction evidence="1">
        <text>[protein]-peptidylproline (omega=180) = [protein]-peptidylproline (omega=0)</text>
        <dbReference type="Rhea" id="RHEA:16237"/>
        <dbReference type="Rhea" id="RHEA-COMP:10747"/>
        <dbReference type="Rhea" id="RHEA-COMP:10748"/>
        <dbReference type="ChEBI" id="CHEBI:83833"/>
        <dbReference type="ChEBI" id="CHEBI:83834"/>
        <dbReference type="EC" id="5.2.1.8"/>
    </reaction>
</comment>
<dbReference type="SUPFAM" id="SSF54534">
    <property type="entry name" value="FKBP-like"/>
    <property type="match status" value="1"/>
</dbReference>
<organism evidence="8 9">
    <name type="scientific">Massilia litorea</name>
    <dbReference type="NCBI Taxonomy" id="2769491"/>
    <lineage>
        <taxon>Bacteria</taxon>
        <taxon>Pseudomonadati</taxon>
        <taxon>Pseudomonadota</taxon>
        <taxon>Betaproteobacteria</taxon>
        <taxon>Burkholderiales</taxon>
        <taxon>Oxalobacteraceae</taxon>
        <taxon>Telluria group</taxon>
        <taxon>Massilia</taxon>
    </lineage>
</organism>
<dbReference type="Pfam" id="PF13624">
    <property type="entry name" value="SurA_N_3"/>
    <property type="match status" value="1"/>
</dbReference>
<keyword evidence="4 5" id="KW-0697">Rotamase</keyword>
<keyword evidence="9" id="KW-1185">Reference proteome</keyword>
<feature type="domain" description="PpiC" evidence="7">
    <location>
        <begin position="130"/>
        <end position="220"/>
    </location>
</feature>
<feature type="chain" id="PRO_5032588708" description="peptidylprolyl isomerase" evidence="6">
    <location>
        <begin position="23"/>
        <end position="259"/>
    </location>
</feature>
<dbReference type="PROSITE" id="PS50198">
    <property type="entry name" value="PPIC_PPIASE_2"/>
    <property type="match status" value="1"/>
</dbReference>
<dbReference type="SUPFAM" id="SSF109998">
    <property type="entry name" value="Triger factor/SurA peptide-binding domain-like"/>
    <property type="match status" value="1"/>
</dbReference>
<gene>
    <name evidence="8" type="ORF">LPB04_18070</name>
</gene>
<dbReference type="GO" id="GO:0003755">
    <property type="term" value="F:peptidyl-prolyl cis-trans isomerase activity"/>
    <property type="evidence" value="ECO:0007669"/>
    <property type="project" value="UniProtKB-KW"/>
</dbReference>
<keyword evidence="5 8" id="KW-0413">Isomerase</keyword>
<dbReference type="PANTHER" id="PTHR47245">
    <property type="entry name" value="PEPTIDYLPROLYL ISOMERASE"/>
    <property type="match status" value="1"/>
</dbReference>
<dbReference type="EMBL" id="CP062941">
    <property type="protein sequence ID" value="QOL48842.1"/>
    <property type="molecule type" value="Genomic_DNA"/>
</dbReference>
<evidence type="ECO:0000256" key="6">
    <source>
        <dbReference type="SAM" id="SignalP"/>
    </source>
</evidence>
<keyword evidence="6" id="KW-0732">Signal</keyword>
<evidence type="ECO:0000313" key="9">
    <source>
        <dbReference type="Proteomes" id="UP000593875"/>
    </source>
</evidence>
<dbReference type="PANTHER" id="PTHR47245:SF2">
    <property type="entry name" value="PEPTIDYL-PROLYL CIS-TRANS ISOMERASE HP_0175-RELATED"/>
    <property type="match status" value="1"/>
</dbReference>